<sequence length="104" mass="11821">MVINSILSKDFYCHYIISLKLFRTTTVTHASNGFTAAAGDPVVVGGDRQNRGKRRCIKNHNYYSICTMHTLIEIYAISKMVALITIPGDLQEIFDTAILQWRRL</sequence>
<evidence type="ECO:0000313" key="2">
    <source>
        <dbReference type="Proteomes" id="UP001367508"/>
    </source>
</evidence>
<comment type="caution">
    <text evidence="1">The sequence shown here is derived from an EMBL/GenBank/DDBJ whole genome shotgun (WGS) entry which is preliminary data.</text>
</comment>
<keyword evidence="2" id="KW-1185">Reference proteome</keyword>
<evidence type="ECO:0000313" key="1">
    <source>
        <dbReference type="EMBL" id="KAK7314037.1"/>
    </source>
</evidence>
<dbReference type="AlphaFoldDB" id="A0AAN9KAR6"/>
<protein>
    <submittedName>
        <fullName evidence="1">Uncharacterized protein</fullName>
    </submittedName>
</protein>
<proteinExistence type="predicted"/>
<reference evidence="1 2" key="1">
    <citation type="submission" date="2024-01" db="EMBL/GenBank/DDBJ databases">
        <title>The genomes of 5 underutilized Papilionoideae crops provide insights into root nodulation and disease resistanc.</title>
        <authorList>
            <person name="Jiang F."/>
        </authorList>
    </citation>
    <scope>NUCLEOTIDE SEQUENCE [LARGE SCALE GENOMIC DNA]</scope>
    <source>
        <strain evidence="1">LVBAO_FW01</strain>
        <tissue evidence="1">Leaves</tissue>
    </source>
</reference>
<dbReference type="Proteomes" id="UP001367508">
    <property type="component" value="Unassembled WGS sequence"/>
</dbReference>
<name>A0AAN9KAR6_CANGL</name>
<gene>
    <name evidence="1" type="ORF">VNO77_39245</name>
</gene>
<accession>A0AAN9KAR6</accession>
<dbReference type="EMBL" id="JAYMYQ010000009">
    <property type="protein sequence ID" value="KAK7314037.1"/>
    <property type="molecule type" value="Genomic_DNA"/>
</dbReference>
<organism evidence="1 2">
    <name type="scientific">Canavalia gladiata</name>
    <name type="common">Sword bean</name>
    <name type="synonym">Dolichos gladiatus</name>
    <dbReference type="NCBI Taxonomy" id="3824"/>
    <lineage>
        <taxon>Eukaryota</taxon>
        <taxon>Viridiplantae</taxon>
        <taxon>Streptophyta</taxon>
        <taxon>Embryophyta</taxon>
        <taxon>Tracheophyta</taxon>
        <taxon>Spermatophyta</taxon>
        <taxon>Magnoliopsida</taxon>
        <taxon>eudicotyledons</taxon>
        <taxon>Gunneridae</taxon>
        <taxon>Pentapetalae</taxon>
        <taxon>rosids</taxon>
        <taxon>fabids</taxon>
        <taxon>Fabales</taxon>
        <taxon>Fabaceae</taxon>
        <taxon>Papilionoideae</taxon>
        <taxon>50 kb inversion clade</taxon>
        <taxon>NPAAA clade</taxon>
        <taxon>indigoferoid/millettioid clade</taxon>
        <taxon>Phaseoleae</taxon>
        <taxon>Canavalia</taxon>
    </lineage>
</organism>